<evidence type="ECO:0000313" key="21">
    <source>
        <dbReference type="Proteomes" id="UP000284731"/>
    </source>
</evidence>
<evidence type="ECO:0000256" key="17">
    <source>
        <dbReference type="ARBA" id="ARBA00023264"/>
    </source>
</evidence>
<reference evidence="20 21" key="1">
    <citation type="submission" date="2018-08" db="EMBL/GenBank/DDBJ databases">
        <title>A genome reference for cultivated species of the human gut microbiota.</title>
        <authorList>
            <person name="Zou Y."/>
            <person name="Xue W."/>
            <person name="Luo G."/>
        </authorList>
    </citation>
    <scope>NUCLEOTIDE SEQUENCE [LARGE SCALE GENOMIC DNA]</scope>
    <source>
        <strain evidence="20 21">AF18-46</strain>
    </source>
</reference>
<dbReference type="UniPathway" id="UPA00557">
    <property type="reaction ID" value="UER00614"/>
</dbReference>
<evidence type="ECO:0000256" key="13">
    <source>
        <dbReference type="ARBA" id="ARBA00022989"/>
    </source>
</evidence>
<evidence type="ECO:0000256" key="8">
    <source>
        <dbReference type="ARBA" id="ARBA00022475"/>
    </source>
</evidence>
<feature type="transmembrane region" description="Helical" evidence="19">
    <location>
        <begin position="212"/>
        <end position="232"/>
    </location>
</feature>
<dbReference type="PROSITE" id="PS01315">
    <property type="entry name" value="CDS"/>
    <property type="match status" value="1"/>
</dbReference>
<keyword evidence="12 18" id="KW-0548">Nucleotidyltransferase</keyword>
<dbReference type="EMBL" id="QRWX01000004">
    <property type="protein sequence ID" value="RGT54254.1"/>
    <property type="molecule type" value="Genomic_DNA"/>
</dbReference>
<dbReference type="GO" id="GO:0005886">
    <property type="term" value="C:plasma membrane"/>
    <property type="evidence" value="ECO:0007669"/>
    <property type="project" value="UniProtKB-SubCell"/>
</dbReference>
<sequence>MNIKIVIDDLEGLRMSKMKLKTIVAVVIILVVAPPLYFGGNLLQALLILVSALGSLEIASLTDQKKHWFLSLMTLAAVMAMYYINRSMFPAILAVWVIVLFVTELLRENESSDLTAYTLLMSILLGLGLRCISVIYQDGAKTGFLTIIFVLIGCFFCDTGAYLSGSLFGKHKLIPHVSPNKTVEGAIGGYLVGAIGALLWGLLVTTYLPKELVITASLIIPAVAQIGDLSFSSIKRRFGIKDFSNILPGHGGIFDRIDSLIFCLMAFNGLMILWGI</sequence>
<comment type="pathway">
    <text evidence="4">Lipid metabolism.</text>
</comment>
<evidence type="ECO:0000256" key="3">
    <source>
        <dbReference type="ARBA" id="ARBA00005119"/>
    </source>
</evidence>
<dbReference type="Pfam" id="PF01148">
    <property type="entry name" value="CTP_transf_1"/>
    <property type="match status" value="1"/>
</dbReference>
<keyword evidence="13 19" id="KW-1133">Transmembrane helix</keyword>
<comment type="pathway">
    <text evidence="3 18">Phospholipid metabolism; CDP-diacylglycerol biosynthesis; CDP-diacylglycerol from sn-glycerol 3-phosphate: step 3/3.</text>
</comment>
<keyword evidence="10 18" id="KW-0808">Transferase</keyword>
<comment type="similarity">
    <text evidence="5 18">Belongs to the CDS family.</text>
</comment>
<evidence type="ECO:0000256" key="2">
    <source>
        <dbReference type="ARBA" id="ARBA00004651"/>
    </source>
</evidence>
<evidence type="ECO:0000256" key="7">
    <source>
        <dbReference type="ARBA" id="ARBA00019373"/>
    </source>
</evidence>
<evidence type="ECO:0000256" key="4">
    <source>
        <dbReference type="ARBA" id="ARBA00005189"/>
    </source>
</evidence>
<keyword evidence="16" id="KW-0594">Phospholipid biosynthesis</keyword>
<evidence type="ECO:0000256" key="19">
    <source>
        <dbReference type="SAM" id="Phobius"/>
    </source>
</evidence>
<evidence type="ECO:0000256" key="15">
    <source>
        <dbReference type="ARBA" id="ARBA00023136"/>
    </source>
</evidence>
<proteinExistence type="inferred from homology"/>
<feature type="transmembrane region" description="Helical" evidence="19">
    <location>
        <begin position="142"/>
        <end position="164"/>
    </location>
</feature>
<dbReference type="GO" id="GO:0016024">
    <property type="term" value="P:CDP-diacylglycerol biosynthetic process"/>
    <property type="evidence" value="ECO:0007669"/>
    <property type="project" value="UniProtKB-UniPathway"/>
</dbReference>
<feature type="transmembrane region" description="Helical" evidence="19">
    <location>
        <begin position="253"/>
        <end position="274"/>
    </location>
</feature>
<protein>
    <recommendedName>
        <fullName evidence="7 18">Phosphatidate cytidylyltransferase</fullName>
        <ecNumber evidence="6 18">2.7.7.41</ecNumber>
    </recommendedName>
</protein>
<keyword evidence="8" id="KW-1003">Cell membrane</keyword>
<organism evidence="20 21">
    <name type="scientific">Solobacterium moorei</name>
    <dbReference type="NCBI Taxonomy" id="102148"/>
    <lineage>
        <taxon>Bacteria</taxon>
        <taxon>Bacillati</taxon>
        <taxon>Bacillota</taxon>
        <taxon>Erysipelotrichia</taxon>
        <taxon>Erysipelotrichales</taxon>
        <taxon>Erysipelotrichaceae</taxon>
        <taxon>Solobacterium</taxon>
    </lineage>
</organism>
<comment type="catalytic activity">
    <reaction evidence="1 18">
        <text>a 1,2-diacyl-sn-glycero-3-phosphate + CTP + H(+) = a CDP-1,2-diacyl-sn-glycerol + diphosphate</text>
        <dbReference type="Rhea" id="RHEA:16229"/>
        <dbReference type="ChEBI" id="CHEBI:15378"/>
        <dbReference type="ChEBI" id="CHEBI:33019"/>
        <dbReference type="ChEBI" id="CHEBI:37563"/>
        <dbReference type="ChEBI" id="CHEBI:58332"/>
        <dbReference type="ChEBI" id="CHEBI:58608"/>
        <dbReference type="EC" id="2.7.7.41"/>
    </reaction>
</comment>
<evidence type="ECO:0000256" key="16">
    <source>
        <dbReference type="ARBA" id="ARBA00023209"/>
    </source>
</evidence>
<accession>A0A412PBM2</accession>
<feature type="transmembrane region" description="Helical" evidence="19">
    <location>
        <begin position="20"/>
        <end position="37"/>
    </location>
</feature>
<evidence type="ECO:0000256" key="12">
    <source>
        <dbReference type="ARBA" id="ARBA00022695"/>
    </source>
</evidence>
<evidence type="ECO:0000256" key="10">
    <source>
        <dbReference type="ARBA" id="ARBA00022679"/>
    </source>
</evidence>
<feature type="transmembrane region" description="Helical" evidence="19">
    <location>
        <begin position="185"/>
        <end position="206"/>
    </location>
</feature>
<dbReference type="GO" id="GO:0004605">
    <property type="term" value="F:phosphatidate cytidylyltransferase activity"/>
    <property type="evidence" value="ECO:0007669"/>
    <property type="project" value="UniProtKB-EC"/>
</dbReference>
<gene>
    <name evidence="20" type="ORF">DWX20_08800</name>
</gene>
<name>A0A412PBM2_9FIRM</name>
<evidence type="ECO:0000256" key="9">
    <source>
        <dbReference type="ARBA" id="ARBA00022516"/>
    </source>
</evidence>
<keyword evidence="9" id="KW-0444">Lipid biosynthesis</keyword>
<feature type="transmembrane region" description="Helical" evidence="19">
    <location>
        <begin position="114"/>
        <end position="136"/>
    </location>
</feature>
<evidence type="ECO:0000256" key="14">
    <source>
        <dbReference type="ARBA" id="ARBA00023098"/>
    </source>
</evidence>
<dbReference type="InterPro" id="IPR000374">
    <property type="entry name" value="PC_trans"/>
</dbReference>
<evidence type="ECO:0000256" key="18">
    <source>
        <dbReference type="RuleBase" id="RU003938"/>
    </source>
</evidence>
<dbReference type="EC" id="2.7.7.41" evidence="6 18"/>
<feature type="transmembrane region" description="Helical" evidence="19">
    <location>
        <begin position="90"/>
        <end position="107"/>
    </location>
</feature>
<evidence type="ECO:0000256" key="1">
    <source>
        <dbReference type="ARBA" id="ARBA00001698"/>
    </source>
</evidence>
<evidence type="ECO:0000313" key="20">
    <source>
        <dbReference type="EMBL" id="RGT54254.1"/>
    </source>
</evidence>
<comment type="subcellular location">
    <subcellularLocation>
        <location evidence="2">Cell membrane</location>
        <topology evidence="2">Multi-pass membrane protein</topology>
    </subcellularLocation>
</comment>
<keyword evidence="15 19" id="KW-0472">Membrane</keyword>
<dbReference type="PANTHER" id="PTHR46382:SF1">
    <property type="entry name" value="PHOSPHATIDATE CYTIDYLYLTRANSFERASE"/>
    <property type="match status" value="1"/>
</dbReference>
<evidence type="ECO:0000256" key="6">
    <source>
        <dbReference type="ARBA" id="ARBA00012487"/>
    </source>
</evidence>
<feature type="transmembrane region" description="Helical" evidence="19">
    <location>
        <begin position="43"/>
        <end position="61"/>
    </location>
</feature>
<dbReference type="PANTHER" id="PTHR46382">
    <property type="entry name" value="PHOSPHATIDATE CYTIDYLYLTRANSFERASE"/>
    <property type="match status" value="1"/>
</dbReference>
<dbReference type="Proteomes" id="UP000284731">
    <property type="component" value="Unassembled WGS sequence"/>
</dbReference>
<keyword evidence="17" id="KW-1208">Phospholipid metabolism</keyword>
<evidence type="ECO:0000256" key="11">
    <source>
        <dbReference type="ARBA" id="ARBA00022692"/>
    </source>
</evidence>
<keyword evidence="11 18" id="KW-0812">Transmembrane</keyword>
<dbReference type="AlphaFoldDB" id="A0A412PBM2"/>
<comment type="caution">
    <text evidence="20">The sequence shown here is derived from an EMBL/GenBank/DDBJ whole genome shotgun (WGS) entry which is preliminary data.</text>
</comment>
<evidence type="ECO:0000256" key="5">
    <source>
        <dbReference type="ARBA" id="ARBA00010185"/>
    </source>
</evidence>
<keyword evidence="14" id="KW-0443">Lipid metabolism</keyword>